<organism evidence="1 2">
    <name type="scientific">Melastoma candidum</name>
    <dbReference type="NCBI Taxonomy" id="119954"/>
    <lineage>
        <taxon>Eukaryota</taxon>
        <taxon>Viridiplantae</taxon>
        <taxon>Streptophyta</taxon>
        <taxon>Embryophyta</taxon>
        <taxon>Tracheophyta</taxon>
        <taxon>Spermatophyta</taxon>
        <taxon>Magnoliopsida</taxon>
        <taxon>eudicotyledons</taxon>
        <taxon>Gunneridae</taxon>
        <taxon>Pentapetalae</taxon>
        <taxon>rosids</taxon>
        <taxon>malvids</taxon>
        <taxon>Myrtales</taxon>
        <taxon>Melastomataceae</taxon>
        <taxon>Melastomatoideae</taxon>
        <taxon>Melastomateae</taxon>
        <taxon>Melastoma</taxon>
    </lineage>
</organism>
<evidence type="ECO:0000313" key="1">
    <source>
        <dbReference type="EMBL" id="KAI4340317.1"/>
    </source>
</evidence>
<dbReference type="Proteomes" id="UP001057402">
    <property type="component" value="Chromosome 7"/>
</dbReference>
<protein>
    <submittedName>
        <fullName evidence="1">Uncharacterized protein</fullName>
    </submittedName>
</protein>
<evidence type="ECO:0000313" key="2">
    <source>
        <dbReference type="Proteomes" id="UP001057402"/>
    </source>
</evidence>
<gene>
    <name evidence="1" type="ORF">MLD38_025167</name>
</gene>
<reference evidence="2" key="1">
    <citation type="journal article" date="2023" name="Front. Plant Sci.">
        <title>Chromosomal-level genome assembly of Melastoma candidum provides insights into trichome evolution.</title>
        <authorList>
            <person name="Zhong Y."/>
            <person name="Wu W."/>
            <person name="Sun C."/>
            <person name="Zou P."/>
            <person name="Liu Y."/>
            <person name="Dai S."/>
            <person name="Zhou R."/>
        </authorList>
    </citation>
    <scope>NUCLEOTIDE SEQUENCE [LARGE SCALE GENOMIC DNA]</scope>
</reference>
<dbReference type="EMBL" id="CM042886">
    <property type="protein sequence ID" value="KAI4340317.1"/>
    <property type="molecule type" value="Genomic_DNA"/>
</dbReference>
<name>A0ACB9NUL7_9MYRT</name>
<accession>A0ACB9NUL7</accession>
<sequence>MGTFSGIRLNLDSELEDREEAAVHIQEAVRLLLGLLGEDPDREGLMKTPLRVAKAFLHGTRGYRQNVVDIVQGAFFPEAGVGEGIGEAGGAGGLVVVRDLDLFSLCDSCLLPFHVKCHVGYIPSGQRVLGLSKLSRVAEVFAKRLQSPQRLAEEIASALQNTIDPTGVAVSLLCSHRNVEPIFVDYNSRGWAEVFVNAGSGVFEDKSSDAWNDFVSLLTLGGSNVNAPDMGSLGACECWFPMGSANSACVEEFDPRMTAAATSLLQSLGDDSMRKELAGTPARYLKWLTNFQNTNLPINLCNFDLRLVDPLEPKRIENGPGGQIHSELNLPFCALCEHHLLPFHGTVHIACIHAQGRNPPGRPLLQSVVDFYGFKLQVQERLTRQVAETVSPLLGGDIMVVVEASHCCMISRGIEKIGSSTATVAVLGRFSSDAALREKFLQCVG</sequence>
<keyword evidence="2" id="KW-1185">Reference proteome</keyword>
<comment type="caution">
    <text evidence="1">The sequence shown here is derived from an EMBL/GenBank/DDBJ whole genome shotgun (WGS) entry which is preliminary data.</text>
</comment>
<proteinExistence type="predicted"/>